<dbReference type="PANTHER" id="PTHR30349:SF64">
    <property type="entry name" value="PROPHAGE INTEGRASE INTD-RELATED"/>
    <property type="match status" value="1"/>
</dbReference>
<dbReference type="Proteomes" id="UP000422221">
    <property type="component" value="Unassembled WGS sequence"/>
</dbReference>
<comment type="similarity">
    <text evidence="1">Belongs to the 'phage' integrase family.</text>
</comment>
<organism evidence="5 6">
    <name type="scientific">Bacteroides salyersiae</name>
    <dbReference type="NCBI Taxonomy" id="291644"/>
    <lineage>
        <taxon>Bacteria</taxon>
        <taxon>Pseudomonadati</taxon>
        <taxon>Bacteroidota</taxon>
        <taxon>Bacteroidia</taxon>
        <taxon>Bacteroidales</taxon>
        <taxon>Bacteroidaceae</taxon>
        <taxon>Bacteroides</taxon>
    </lineage>
</organism>
<dbReference type="GO" id="GO:0006310">
    <property type="term" value="P:DNA recombination"/>
    <property type="evidence" value="ECO:0007669"/>
    <property type="project" value="UniProtKB-KW"/>
</dbReference>
<gene>
    <name evidence="5" type="ORF">F3F73_04110</name>
</gene>
<evidence type="ECO:0000256" key="1">
    <source>
        <dbReference type="ARBA" id="ARBA00008857"/>
    </source>
</evidence>
<protein>
    <submittedName>
        <fullName evidence="5">Site-specific integrase</fullName>
    </submittedName>
</protein>
<dbReference type="AlphaFoldDB" id="A0A7J4XMC2"/>
<dbReference type="PANTHER" id="PTHR30349">
    <property type="entry name" value="PHAGE INTEGRASE-RELATED"/>
    <property type="match status" value="1"/>
</dbReference>
<dbReference type="Pfam" id="PF00589">
    <property type="entry name" value="Phage_integrase"/>
    <property type="match status" value="1"/>
</dbReference>
<dbReference type="GO" id="GO:0003677">
    <property type="term" value="F:DNA binding"/>
    <property type="evidence" value="ECO:0007669"/>
    <property type="project" value="UniProtKB-KW"/>
</dbReference>
<dbReference type="Gene3D" id="1.10.443.10">
    <property type="entry name" value="Intergrase catalytic core"/>
    <property type="match status" value="1"/>
</dbReference>
<comment type="caution">
    <text evidence="5">The sequence shown here is derived from an EMBL/GenBank/DDBJ whole genome shotgun (WGS) entry which is preliminary data.</text>
</comment>
<name>A0A7J4XMC2_9BACE</name>
<evidence type="ECO:0000313" key="6">
    <source>
        <dbReference type="Proteomes" id="UP000422221"/>
    </source>
</evidence>
<dbReference type="RefSeq" id="WP_005927642.1">
    <property type="nucleotide sequence ID" value="NZ_CABKSE010000001.1"/>
</dbReference>
<keyword evidence="2" id="KW-0238">DNA-binding</keyword>
<dbReference type="InterPro" id="IPR010998">
    <property type="entry name" value="Integrase_recombinase_N"/>
</dbReference>
<reference evidence="5 6" key="1">
    <citation type="journal article" date="2019" name="Nat. Med.">
        <title>A library of human gut bacterial isolates paired with longitudinal multiomics data enables mechanistic microbiome research.</title>
        <authorList>
            <person name="Poyet M."/>
            <person name="Groussin M."/>
            <person name="Gibbons S.M."/>
            <person name="Avila-Pacheco J."/>
            <person name="Jiang X."/>
            <person name="Kearney S.M."/>
            <person name="Perrotta A.R."/>
            <person name="Berdy B."/>
            <person name="Zhao S."/>
            <person name="Lieberman T.D."/>
            <person name="Swanson P.K."/>
            <person name="Smith M."/>
            <person name="Roesemann S."/>
            <person name="Alexander J.E."/>
            <person name="Rich S.A."/>
            <person name="Livny J."/>
            <person name="Vlamakis H."/>
            <person name="Clish C."/>
            <person name="Bullock K."/>
            <person name="Deik A."/>
            <person name="Scott J."/>
            <person name="Pierce K.A."/>
            <person name="Xavier R.J."/>
            <person name="Alm E.J."/>
        </authorList>
    </citation>
    <scope>NUCLEOTIDE SEQUENCE [LARGE SCALE GENOMIC DNA]</scope>
    <source>
        <strain evidence="5 6">BIOML-A10</strain>
    </source>
</reference>
<dbReference type="InterPro" id="IPR002104">
    <property type="entry name" value="Integrase_catalytic"/>
</dbReference>
<dbReference type="Pfam" id="PF13102">
    <property type="entry name" value="Phage_int_SAM_5"/>
    <property type="match status" value="1"/>
</dbReference>
<dbReference type="InterPro" id="IPR011010">
    <property type="entry name" value="DNA_brk_join_enz"/>
</dbReference>
<sequence>MRQDDFVNFMRATICKFEQSNSYGTAHIYKNSLSNLIAFYRTDRIPFKKITPELLKGFEFYLRQKQLSWNTVSTYLRTIRATYNRAVDRHLAPYIPRLFKQVYTGTRADRKKALNAKEMAQIFQSWKNRDISETHSRTHGLFILMFLLRGLPFADLVNLHKKDLNGNTISYRRRKTGRQLTIDIPREAWAILNEYMDTDPHSPYLFPFLTGKEGSIESYREYQWALRTFNQQLNQLKGILHLKTHLSSYTARHTWATLAYYNEIHPGIISEAMGHSSITVTETYLKPFNATKIDDANRKVISSIAQHRLVN</sequence>
<dbReference type="SUPFAM" id="SSF56349">
    <property type="entry name" value="DNA breaking-rejoining enzymes"/>
    <property type="match status" value="1"/>
</dbReference>
<evidence type="ECO:0000259" key="4">
    <source>
        <dbReference type="PROSITE" id="PS51898"/>
    </source>
</evidence>
<feature type="domain" description="Tyr recombinase" evidence="4">
    <location>
        <begin position="109"/>
        <end position="297"/>
    </location>
</feature>
<dbReference type="InterPro" id="IPR013762">
    <property type="entry name" value="Integrase-like_cat_sf"/>
</dbReference>
<dbReference type="EMBL" id="VWMK01000003">
    <property type="protein sequence ID" value="KAA3768492.1"/>
    <property type="molecule type" value="Genomic_DNA"/>
</dbReference>
<dbReference type="GO" id="GO:0015074">
    <property type="term" value="P:DNA integration"/>
    <property type="evidence" value="ECO:0007669"/>
    <property type="project" value="InterPro"/>
</dbReference>
<evidence type="ECO:0000256" key="2">
    <source>
        <dbReference type="ARBA" id="ARBA00023125"/>
    </source>
</evidence>
<evidence type="ECO:0000256" key="3">
    <source>
        <dbReference type="ARBA" id="ARBA00023172"/>
    </source>
</evidence>
<proteinExistence type="inferred from homology"/>
<dbReference type="CDD" id="cd01185">
    <property type="entry name" value="INTN1_C_like"/>
    <property type="match status" value="1"/>
</dbReference>
<accession>A0A7J4XMC2</accession>
<dbReference type="InterPro" id="IPR050090">
    <property type="entry name" value="Tyrosine_recombinase_XerCD"/>
</dbReference>
<dbReference type="InterPro" id="IPR025269">
    <property type="entry name" value="SAM-like_dom"/>
</dbReference>
<dbReference type="Gene3D" id="1.10.150.130">
    <property type="match status" value="1"/>
</dbReference>
<dbReference type="PROSITE" id="PS51898">
    <property type="entry name" value="TYR_RECOMBINASE"/>
    <property type="match status" value="1"/>
</dbReference>
<evidence type="ECO:0000313" key="5">
    <source>
        <dbReference type="EMBL" id="KAA3768492.1"/>
    </source>
</evidence>
<keyword evidence="3" id="KW-0233">DNA recombination</keyword>